<dbReference type="NCBIfam" id="TIGR00756">
    <property type="entry name" value="PPR"/>
    <property type="match status" value="2"/>
</dbReference>
<dbReference type="GO" id="GO:0003723">
    <property type="term" value="F:RNA binding"/>
    <property type="evidence" value="ECO:0007669"/>
    <property type="project" value="InterPro"/>
</dbReference>
<dbReference type="Gene3D" id="1.25.40.10">
    <property type="entry name" value="Tetratricopeptide repeat domain"/>
    <property type="match status" value="5"/>
</dbReference>
<feature type="repeat" description="PPR" evidence="2">
    <location>
        <begin position="399"/>
        <end position="433"/>
    </location>
</feature>
<feature type="repeat" description="PPR" evidence="2">
    <location>
        <begin position="282"/>
        <end position="316"/>
    </location>
</feature>
<evidence type="ECO:0000313" key="3">
    <source>
        <dbReference type="EMBL" id="KAI5081478.1"/>
    </source>
</evidence>
<sequence>FYQSFFSFENQTIARLGHGSRFTTLRRCFAPSNGQHRQRHSHAALACGDGDICFSLLCEALDSSNYGSSCGVNGASSSIKAASQNHENNMLFQGLCLEGHLGEALELLGLMPTPLSSTSYLSFLAACCKEKSLAHITNLYAYLQRRRGCLRSLGNQIVAAFATCGGIQEACDLAWTLQYRTVLSWTAIISAYTAAGQAEEALRMHDCMLQDGVESNTYTFVSLLKACGIIGELEQGRRLHAIAHFRNFTSRVHVGSTLVRMYAKCGVLMDAEHAFLGISDHNDVSWSAMIAGYSEQGKGQKALLLYRQMKHQGLLVSERTLVSVLEACGAIAKSEVPVFVQETLTKVKALDITQALHADAKKLGFTSDVFISSALVSAYGRCGATVEAEHVFMSMPQHNKVSWCAILSAHVESGQGKKALWLYKEALNNMIIPDPLMYIVAFQACSALADKVGQTINDVATKKASLEIGRALHTDANSKGYASEAPVGNTLIRMYGKCGAVDDAESAFDALFRHDVVSFNALLSVFVEQNEEEKAFSLYSQLLKQIPTLDSVAYICILQAAGAMGNLKMVHYLQYGVICAGLEDDLNLAATLIHSYNNCGCMKDGEVVFFELPRPHMGSWNACISGHAGEGSLLATTSMFSQLILASVKPDRVALTSVLSCCSHAGVIMDGLDFFTTMWEDFDVPPDIKHFGALLDLLGRTGVWSRLKDVLSKMPMEADNDALMSVLSSCCRHGDRELADYVFDHAVGLQPANGTAYVLISNLYADSWLPESEAEMG</sequence>
<dbReference type="PANTHER" id="PTHR47926">
    <property type="entry name" value="PENTATRICOPEPTIDE REPEAT-CONTAINING PROTEIN"/>
    <property type="match status" value="1"/>
</dbReference>
<name>A0A9D4V8A3_ADICA</name>
<dbReference type="Pfam" id="PF13041">
    <property type="entry name" value="PPR_2"/>
    <property type="match status" value="2"/>
</dbReference>
<feature type="non-terminal residue" evidence="3">
    <location>
        <position position="1"/>
    </location>
</feature>
<keyword evidence="4" id="KW-1185">Reference proteome</keyword>
<dbReference type="FunFam" id="1.25.40.10:FF:000343">
    <property type="entry name" value="Pentatricopeptide repeat-containing protein At3g58590"/>
    <property type="match status" value="1"/>
</dbReference>
<reference evidence="3" key="1">
    <citation type="submission" date="2021-01" db="EMBL/GenBank/DDBJ databases">
        <title>Adiantum capillus-veneris genome.</title>
        <authorList>
            <person name="Fang Y."/>
            <person name="Liao Q."/>
        </authorList>
    </citation>
    <scope>NUCLEOTIDE SEQUENCE</scope>
    <source>
        <strain evidence="3">H3</strain>
        <tissue evidence="3">Leaf</tissue>
    </source>
</reference>
<organism evidence="3 4">
    <name type="scientific">Adiantum capillus-veneris</name>
    <name type="common">Maidenhair fern</name>
    <dbReference type="NCBI Taxonomy" id="13818"/>
    <lineage>
        <taxon>Eukaryota</taxon>
        <taxon>Viridiplantae</taxon>
        <taxon>Streptophyta</taxon>
        <taxon>Embryophyta</taxon>
        <taxon>Tracheophyta</taxon>
        <taxon>Polypodiopsida</taxon>
        <taxon>Polypodiidae</taxon>
        <taxon>Polypodiales</taxon>
        <taxon>Pteridineae</taxon>
        <taxon>Pteridaceae</taxon>
        <taxon>Vittarioideae</taxon>
        <taxon>Adiantum</taxon>
    </lineage>
</organism>
<dbReference type="Proteomes" id="UP000886520">
    <property type="component" value="Chromosome 4"/>
</dbReference>
<dbReference type="EMBL" id="JABFUD020000004">
    <property type="protein sequence ID" value="KAI5081478.1"/>
    <property type="molecule type" value="Genomic_DNA"/>
</dbReference>
<gene>
    <name evidence="3" type="ORF">GOP47_0004661</name>
</gene>
<dbReference type="Pfam" id="PF01535">
    <property type="entry name" value="PPR"/>
    <property type="match status" value="5"/>
</dbReference>
<dbReference type="InterPro" id="IPR011990">
    <property type="entry name" value="TPR-like_helical_dom_sf"/>
</dbReference>
<evidence type="ECO:0000256" key="1">
    <source>
        <dbReference type="ARBA" id="ARBA00022737"/>
    </source>
</evidence>
<evidence type="ECO:0000256" key="2">
    <source>
        <dbReference type="PROSITE-ProRule" id="PRU00708"/>
    </source>
</evidence>
<comment type="caution">
    <text evidence="3">The sequence shown here is derived from an EMBL/GenBank/DDBJ whole genome shotgun (WGS) entry which is preliminary data.</text>
</comment>
<evidence type="ECO:0000313" key="4">
    <source>
        <dbReference type="Proteomes" id="UP000886520"/>
    </source>
</evidence>
<keyword evidence="1" id="KW-0677">Repeat</keyword>
<dbReference type="OrthoDB" id="185373at2759"/>
<dbReference type="FunFam" id="1.25.40.10:FF:000242">
    <property type="entry name" value="Pentatricopeptide repeat-containing protein"/>
    <property type="match status" value="1"/>
</dbReference>
<dbReference type="GO" id="GO:0009451">
    <property type="term" value="P:RNA modification"/>
    <property type="evidence" value="ECO:0007669"/>
    <property type="project" value="InterPro"/>
</dbReference>
<dbReference type="PROSITE" id="PS51375">
    <property type="entry name" value="PPR"/>
    <property type="match status" value="3"/>
</dbReference>
<feature type="repeat" description="PPR" evidence="2">
    <location>
        <begin position="181"/>
        <end position="215"/>
    </location>
</feature>
<dbReference type="InterPro" id="IPR002885">
    <property type="entry name" value="PPR_rpt"/>
</dbReference>
<dbReference type="InterPro" id="IPR046960">
    <property type="entry name" value="PPR_At4g14850-like_plant"/>
</dbReference>
<dbReference type="AlphaFoldDB" id="A0A9D4V8A3"/>
<protein>
    <recommendedName>
        <fullName evidence="5">Pentatricopeptide repeat-containing protein</fullName>
    </recommendedName>
</protein>
<evidence type="ECO:0008006" key="5">
    <source>
        <dbReference type="Google" id="ProtNLM"/>
    </source>
</evidence>
<accession>A0A9D4V8A3</accession>
<proteinExistence type="predicted"/>